<proteinExistence type="predicted"/>
<evidence type="ECO:0000313" key="2">
    <source>
        <dbReference type="EMBL" id="WNZ27274.1"/>
    </source>
</evidence>
<protein>
    <submittedName>
        <fullName evidence="2">Uncharacterized protein</fullName>
    </submittedName>
</protein>
<name>A0AA96WLD0_9CYAN</name>
<sequence length="444" mass="49563">MTVSFSSTVPSSQDAGFQANAVLFITDLKSNSFLSDQWSTLLVKMNDAVQQAKQAGESSDQIQKVYQQALQAADNFLANNGYNTTAAVVLNMLKSPFYQEYLQDTAPNDASDRFVQTLLTSTTIYKAWQGLLKNVVQGQATTPQLDAFLHQHGFQCSYLQVNASFVKMRNHNMNYWAGSYTDTVLTDADGKTQKGPLVVIYGNYKFSLDHDMPDRHMNKLQYDNSVLTWQADMLVKYAGKLTFSEITLATAQDAYTGPFFSGTLTYAEDDPINNRKQGDVLQITGRLHELSSDDISHRLPANEDPSLLSQILKWINYALLGMFILKMLVSIGKKYTSFKDFEADSDEAFGDKLSDASSRAEQGAKDIEEIGESPFRQLDFKGSDMLKDLEYKKSIAPVEEQAALEQQIAEQQTSENDFDQQPEQEADPEGEGWASDLEDVISAL</sequence>
<dbReference type="EMBL" id="CP053587">
    <property type="protein sequence ID" value="WNZ27274.1"/>
    <property type="molecule type" value="Genomic_DNA"/>
</dbReference>
<dbReference type="RefSeq" id="WP_316436926.1">
    <property type="nucleotide sequence ID" value="NZ_CP053587.1"/>
</dbReference>
<feature type="compositionally biased region" description="Acidic residues" evidence="1">
    <location>
        <begin position="416"/>
        <end position="430"/>
    </location>
</feature>
<feature type="region of interest" description="Disordered" evidence="1">
    <location>
        <begin position="405"/>
        <end position="444"/>
    </location>
</feature>
<accession>A0AA96WLD0</accession>
<gene>
    <name evidence="2" type="ORF">HJG54_30760</name>
</gene>
<evidence type="ECO:0000256" key="1">
    <source>
        <dbReference type="SAM" id="MobiDB-lite"/>
    </source>
</evidence>
<dbReference type="AlphaFoldDB" id="A0AA96WLD0"/>
<organism evidence="2">
    <name type="scientific">Leptolyngbya sp. NK1-12</name>
    <dbReference type="NCBI Taxonomy" id="2547451"/>
    <lineage>
        <taxon>Bacteria</taxon>
        <taxon>Bacillati</taxon>
        <taxon>Cyanobacteriota</taxon>
        <taxon>Cyanophyceae</taxon>
        <taxon>Leptolyngbyales</taxon>
        <taxon>Leptolyngbyaceae</taxon>
        <taxon>Leptolyngbya group</taxon>
        <taxon>Leptolyngbya</taxon>
    </lineage>
</organism>
<reference evidence="2" key="1">
    <citation type="submission" date="2020-05" db="EMBL/GenBank/DDBJ databases">
        <authorList>
            <person name="Zhu T."/>
            <person name="Keshari N."/>
            <person name="Lu X."/>
        </authorList>
    </citation>
    <scope>NUCLEOTIDE SEQUENCE</scope>
    <source>
        <strain evidence="2">NK1-12</strain>
    </source>
</reference>